<dbReference type="AlphaFoldDB" id="A0A7I8JB98"/>
<sequence length="79" mass="8803">MNQIILEKVRCLLSNVALPKSFWGEAASMAAYLINRSPSIAIGKRIPQEIWSGSPTNYSFLKVFGCLGYVRVNSEKLEP</sequence>
<keyword evidence="2" id="KW-1185">Reference proteome</keyword>
<dbReference type="EMBL" id="LR743597">
    <property type="protein sequence ID" value="CAA2627492.1"/>
    <property type="molecule type" value="Genomic_DNA"/>
</dbReference>
<evidence type="ECO:0000313" key="1">
    <source>
        <dbReference type="EMBL" id="CAA2627492.1"/>
    </source>
</evidence>
<accession>A0A7I8JB98</accession>
<evidence type="ECO:0000313" key="2">
    <source>
        <dbReference type="Proteomes" id="UP001189122"/>
    </source>
</evidence>
<dbReference type="InterPro" id="IPR012337">
    <property type="entry name" value="RNaseH-like_sf"/>
</dbReference>
<proteinExistence type="predicted"/>
<reference evidence="1 2" key="1">
    <citation type="submission" date="2019-12" db="EMBL/GenBank/DDBJ databases">
        <authorList>
            <person name="Scholz U."/>
            <person name="Mascher M."/>
            <person name="Fiebig A."/>
        </authorList>
    </citation>
    <scope>NUCLEOTIDE SEQUENCE</scope>
</reference>
<organism evidence="1">
    <name type="scientific">Spirodela intermedia</name>
    <name type="common">Intermediate duckweed</name>
    <dbReference type="NCBI Taxonomy" id="51605"/>
    <lineage>
        <taxon>Eukaryota</taxon>
        <taxon>Viridiplantae</taxon>
        <taxon>Streptophyta</taxon>
        <taxon>Embryophyta</taxon>
        <taxon>Tracheophyta</taxon>
        <taxon>Spermatophyta</taxon>
        <taxon>Magnoliopsida</taxon>
        <taxon>Liliopsida</taxon>
        <taxon>Araceae</taxon>
        <taxon>Lemnoideae</taxon>
        <taxon>Spirodela</taxon>
    </lineage>
</organism>
<dbReference type="Proteomes" id="UP001189122">
    <property type="component" value="Unassembled WGS sequence"/>
</dbReference>
<dbReference type="PANTHER" id="PTHR42648:SF28">
    <property type="entry name" value="TRANSPOSON-ENCODED PROTEIN WITH RIBONUCLEASE H-LIKE AND RETROVIRUS ZINC FINGER-LIKE DOMAINS"/>
    <property type="match status" value="1"/>
</dbReference>
<protein>
    <submittedName>
        <fullName evidence="1">Uncharacterized protein</fullName>
    </submittedName>
</protein>
<name>A0A7I8JB98_SPIIN</name>
<dbReference type="PANTHER" id="PTHR42648">
    <property type="entry name" value="TRANSPOSASE, PUTATIVE-RELATED"/>
    <property type="match status" value="1"/>
</dbReference>
<dbReference type="EMBL" id="CACRZD030000010">
    <property type="protein sequence ID" value="CAA6666752.1"/>
    <property type="molecule type" value="Genomic_DNA"/>
</dbReference>
<gene>
    <name evidence="1" type="ORF">SI7747_10013145</name>
</gene>
<dbReference type="SUPFAM" id="SSF53098">
    <property type="entry name" value="Ribonuclease H-like"/>
    <property type="match status" value="1"/>
</dbReference>
<dbReference type="InterPro" id="IPR039537">
    <property type="entry name" value="Retrotran_Ty1/copia-like"/>
</dbReference>